<comment type="catalytic activity">
    <reaction evidence="8">
        <text>L-seryl-[protein] + ATP = O-phospho-L-seryl-[protein] + ADP + H(+)</text>
        <dbReference type="Rhea" id="RHEA:17989"/>
        <dbReference type="Rhea" id="RHEA-COMP:9863"/>
        <dbReference type="Rhea" id="RHEA-COMP:11604"/>
        <dbReference type="ChEBI" id="CHEBI:15378"/>
        <dbReference type="ChEBI" id="CHEBI:29999"/>
        <dbReference type="ChEBI" id="CHEBI:30616"/>
        <dbReference type="ChEBI" id="CHEBI:83421"/>
        <dbReference type="ChEBI" id="CHEBI:456216"/>
        <dbReference type="EC" id="2.7.11.1"/>
    </reaction>
</comment>
<dbReference type="EC" id="2.7.11.1" evidence="1"/>
<feature type="transmembrane region" description="Helical" evidence="9">
    <location>
        <begin position="526"/>
        <end position="551"/>
    </location>
</feature>
<keyword evidence="2" id="KW-0723">Serine/threonine-protein kinase</keyword>
<keyword evidence="5" id="KW-0418">Kinase</keyword>
<keyword evidence="12" id="KW-1185">Reference proteome</keyword>
<evidence type="ECO:0000256" key="7">
    <source>
        <dbReference type="ARBA" id="ARBA00047899"/>
    </source>
</evidence>
<evidence type="ECO:0000256" key="3">
    <source>
        <dbReference type="ARBA" id="ARBA00022679"/>
    </source>
</evidence>
<name>A0A367QV97_9NOSO</name>
<proteinExistence type="predicted"/>
<gene>
    <name evidence="11" type="ORF">A6770_26000</name>
</gene>
<dbReference type="CDD" id="cd14014">
    <property type="entry name" value="STKc_PknB_like"/>
    <property type="match status" value="1"/>
</dbReference>
<dbReference type="PANTHER" id="PTHR24363:SF0">
    <property type="entry name" value="SERINE_THREONINE KINASE LIKE DOMAIN CONTAINING 1"/>
    <property type="match status" value="1"/>
</dbReference>
<dbReference type="GO" id="GO:0004674">
    <property type="term" value="F:protein serine/threonine kinase activity"/>
    <property type="evidence" value="ECO:0007669"/>
    <property type="project" value="UniProtKB-KW"/>
</dbReference>
<comment type="caution">
    <text evidence="11">The sequence shown here is derived from an EMBL/GenBank/DDBJ whole genome shotgun (WGS) entry which is preliminary data.</text>
</comment>
<reference evidence="11" key="1">
    <citation type="submission" date="2016-04" db="EMBL/GenBank/DDBJ databases">
        <authorList>
            <person name="Tabuchi Yagui T.R."/>
        </authorList>
    </citation>
    <scope>NUCLEOTIDE SEQUENCE [LARGE SCALE GENOMIC DNA]</scope>
    <source>
        <strain evidence="11">NIES-26</strain>
    </source>
</reference>
<feature type="domain" description="Protein kinase" evidence="10">
    <location>
        <begin position="14"/>
        <end position="278"/>
    </location>
</feature>
<evidence type="ECO:0000256" key="4">
    <source>
        <dbReference type="ARBA" id="ARBA00022741"/>
    </source>
</evidence>
<keyword evidence="4" id="KW-0547">Nucleotide-binding</keyword>
<dbReference type="InterPro" id="IPR011009">
    <property type="entry name" value="Kinase-like_dom_sf"/>
</dbReference>
<feature type="transmembrane region" description="Helical" evidence="9">
    <location>
        <begin position="451"/>
        <end position="483"/>
    </location>
</feature>
<keyword evidence="9" id="KW-1133">Transmembrane helix</keyword>
<keyword evidence="3" id="KW-0808">Transferase</keyword>
<dbReference type="EMBL" id="LXQD01000305">
    <property type="protein sequence ID" value="RCJ27264.1"/>
    <property type="molecule type" value="Genomic_DNA"/>
</dbReference>
<dbReference type="AlphaFoldDB" id="A0A367QV97"/>
<feature type="transmembrane region" description="Helical" evidence="9">
    <location>
        <begin position="495"/>
        <end position="514"/>
    </location>
</feature>
<accession>A0A367QV97</accession>
<evidence type="ECO:0000256" key="5">
    <source>
        <dbReference type="ARBA" id="ARBA00022777"/>
    </source>
</evidence>
<dbReference type="SMART" id="SM00220">
    <property type="entry name" value="S_TKc"/>
    <property type="match status" value="1"/>
</dbReference>
<protein>
    <recommendedName>
        <fullName evidence="1">non-specific serine/threonine protein kinase</fullName>
        <ecNumber evidence="1">2.7.11.1</ecNumber>
    </recommendedName>
</protein>
<dbReference type="Proteomes" id="UP000252107">
    <property type="component" value="Unassembled WGS sequence"/>
</dbReference>
<evidence type="ECO:0000259" key="10">
    <source>
        <dbReference type="PROSITE" id="PS50011"/>
    </source>
</evidence>
<dbReference type="Gene3D" id="3.30.200.20">
    <property type="entry name" value="Phosphorylase Kinase, domain 1"/>
    <property type="match status" value="1"/>
</dbReference>
<evidence type="ECO:0000256" key="1">
    <source>
        <dbReference type="ARBA" id="ARBA00012513"/>
    </source>
</evidence>
<dbReference type="Pfam" id="PF00069">
    <property type="entry name" value="Pkinase"/>
    <property type="match status" value="1"/>
</dbReference>
<dbReference type="Gene3D" id="1.10.510.10">
    <property type="entry name" value="Transferase(Phosphotransferase) domain 1"/>
    <property type="match status" value="1"/>
</dbReference>
<evidence type="ECO:0000313" key="12">
    <source>
        <dbReference type="Proteomes" id="UP000252107"/>
    </source>
</evidence>
<comment type="catalytic activity">
    <reaction evidence="7">
        <text>L-threonyl-[protein] + ATP = O-phospho-L-threonyl-[protein] + ADP + H(+)</text>
        <dbReference type="Rhea" id="RHEA:46608"/>
        <dbReference type="Rhea" id="RHEA-COMP:11060"/>
        <dbReference type="Rhea" id="RHEA-COMP:11605"/>
        <dbReference type="ChEBI" id="CHEBI:15378"/>
        <dbReference type="ChEBI" id="CHEBI:30013"/>
        <dbReference type="ChEBI" id="CHEBI:30616"/>
        <dbReference type="ChEBI" id="CHEBI:61977"/>
        <dbReference type="ChEBI" id="CHEBI:456216"/>
        <dbReference type="EC" id="2.7.11.1"/>
    </reaction>
</comment>
<dbReference type="PROSITE" id="PS50011">
    <property type="entry name" value="PROTEIN_KINASE_DOM"/>
    <property type="match status" value="1"/>
</dbReference>
<keyword evidence="6" id="KW-0067">ATP-binding</keyword>
<organism evidence="11 12">
    <name type="scientific">Nostoc minutum NIES-26</name>
    <dbReference type="NCBI Taxonomy" id="1844469"/>
    <lineage>
        <taxon>Bacteria</taxon>
        <taxon>Bacillati</taxon>
        <taxon>Cyanobacteriota</taxon>
        <taxon>Cyanophyceae</taxon>
        <taxon>Nostocales</taxon>
        <taxon>Nostocaceae</taxon>
        <taxon>Nostoc</taxon>
    </lineage>
</organism>
<evidence type="ECO:0000256" key="8">
    <source>
        <dbReference type="ARBA" id="ARBA00048679"/>
    </source>
</evidence>
<dbReference type="SUPFAM" id="SSF56112">
    <property type="entry name" value="Protein kinase-like (PK-like)"/>
    <property type="match status" value="1"/>
</dbReference>
<evidence type="ECO:0000256" key="6">
    <source>
        <dbReference type="ARBA" id="ARBA00022840"/>
    </source>
</evidence>
<dbReference type="GO" id="GO:0005524">
    <property type="term" value="F:ATP binding"/>
    <property type="evidence" value="ECO:0007669"/>
    <property type="project" value="UniProtKB-KW"/>
</dbReference>
<keyword evidence="9" id="KW-0812">Transmembrane</keyword>
<sequence length="556" mass="61468">MNAPKPGDLLDNRYLIVRTLATGGFGQTYIAEDTRRPGNPVCVVKHLTPASSDSHFMANATRLFLTEAQTLERLGIHDQIPRLLAYFEEEQEFYLVQDWIDGYPLIDELQPGQRWSESKVCQMLQEVLSILQFVHSFGVIHRDIKPDNIIKRRQDNKLVLVDFGIVKQIRTQILTPGQINSNVTIAVGTPGYMPTEQGRGNPRPNSDIYALGIIGIQAVTGLNPSQFQEDSQTGEIIWQPWAQVSEELAAILGKMVRYHFKDRYQSATEALQALEPLLARFSLASLNSVATPSGQVVITSQPTQVSSQPGAVPIHEPLPTQVSSQPSAVPIQEPLPTQVSSQPGAVPIHEPLPTQVSLQPGATPIYKPEPTQVSSQPNAVPIQEPELAQDSLQVRVVPIHEPQPTGISEKFLETPHFEERSFLGSSVPEKDSQLNYMQLLRQAAILGTGNWLLAIFLISILGTVWLGTTFWLVISTGFIFGYFAKNSPSLEKYSFLGIALGSSVITFLFLPRSIPFERVLQAGQPGLLVIVMLAIFSGALAFIFVILFHLFEIIEK</sequence>
<dbReference type="InterPro" id="IPR000719">
    <property type="entry name" value="Prot_kinase_dom"/>
</dbReference>
<keyword evidence="9" id="KW-0472">Membrane</keyword>
<evidence type="ECO:0000256" key="9">
    <source>
        <dbReference type="SAM" id="Phobius"/>
    </source>
</evidence>
<dbReference type="PANTHER" id="PTHR24363">
    <property type="entry name" value="SERINE/THREONINE PROTEIN KINASE"/>
    <property type="match status" value="1"/>
</dbReference>
<evidence type="ECO:0000256" key="2">
    <source>
        <dbReference type="ARBA" id="ARBA00022527"/>
    </source>
</evidence>
<evidence type="ECO:0000313" key="11">
    <source>
        <dbReference type="EMBL" id="RCJ27264.1"/>
    </source>
</evidence>